<dbReference type="InterPro" id="IPR023614">
    <property type="entry name" value="Porin_dom_sf"/>
</dbReference>
<dbReference type="AlphaFoldDB" id="A0A3B7M128"/>
<sequence>MRKIIALIGLSTALISTLTPAGTLHIGNADTATGKLDISGAVRTRYLYKDYADSANEGSANGDWKLADIKLVVAYENPDWIASMDTRCYQYERLCDAIFLKDAWLGYKFSDQHRLNVGLQSVDFGYARLWGNSYYETILNTVGIEDIQNTGIKYQYNDDKNHITLGFYPRDGGNYKGPTKDSSRYSGNFVQADDLSTGTDIEEKNMWIGRISRNISINSEQNFKTEIGASYWYSELENQIGPQDGHRKTWNAFAVTDYQNWQWMLSIGEQDIQTNDPNHPFDSTIGAFDYPYQVANKARFAATEISYSIKEPFKNISEIKPYLTYSTYNKQQSGFIDSDRLNAGFYFFYKNLGIQAEYIRSKNDPMTGGSSLSLGQGDHNKASQLFFVSAGYYF</sequence>
<evidence type="ECO:0000256" key="1">
    <source>
        <dbReference type="SAM" id="SignalP"/>
    </source>
</evidence>
<dbReference type="InterPro" id="IPR010870">
    <property type="entry name" value="Porin_O/P"/>
</dbReference>
<dbReference type="RefSeq" id="WP_087511241.1">
    <property type="nucleotide sequence ID" value="NZ_CP032134.1"/>
</dbReference>
<dbReference type="Proteomes" id="UP000263753">
    <property type="component" value="Chromosome"/>
</dbReference>
<dbReference type="EMBL" id="CP032134">
    <property type="protein sequence ID" value="AXY56283.1"/>
    <property type="molecule type" value="Genomic_DNA"/>
</dbReference>
<evidence type="ECO:0000313" key="3">
    <source>
        <dbReference type="Proteomes" id="UP000263753"/>
    </source>
</evidence>
<keyword evidence="1" id="KW-0732">Signal</keyword>
<dbReference type="SUPFAM" id="SSF56935">
    <property type="entry name" value="Porins"/>
    <property type="match status" value="1"/>
</dbReference>
<feature type="signal peptide" evidence="1">
    <location>
        <begin position="1"/>
        <end position="21"/>
    </location>
</feature>
<evidence type="ECO:0000313" key="2">
    <source>
        <dbReference type="EMBL" id="AXY56283.1"/>
    </source>
</evidence>
<name>A0A3B7M128_9GAMM</name>
<dbReference type="Pfam" id="PF07396">
    <property type="entry name" value="Porin_O_P"/>
    <property type="match status" value="1"/>
</dbReference>
<dbReference type="Gene3D" id="2.40.160.10">
    <property type="entry name" value="Porin"/>
    <property type="match status" value="1"/>
</dbReference>
<gene>
    <name evidence="2" type="ORF">CDG60_06675</name>
</gene>
<organism evidence="2 3">
    <name type="scientific">Acinetobacter chinensis</name>
    <dbReference type="NCBI Taxonomy" id="2004650"/>
    <lineage>
        <taxon>Bacteria</taxon>
        <taxon>Pseudomonadati</taxon>
        <taxon>Pseudomonadota</taxon>
        <taxon>Gammaproteobacteria</taxon>
        <taxon>Moraxellales</taxon>
        <taxon>Moraxellaceae</taxon>
        <taxon>Acinetobacter</taxon>
    </lineage>
</organism>
<evidence type="ECO:0008006" key="4">
    <source>
        <dbReference type="Google" id="ProtNLM"/>
    </source>
</evidence>
<reference evidence="3" key="1">
    <citation type="submission" date="2018-09" db="EMBL/GenBank/DDBJ databases">
        <title>The complete genome of Acinetobacter sp. strain WCHAc010005.</title>
        <authorList>
            <person name="Hu Y."/>
            <person name="Long H."/>
            <person name="Feng Y."/>
            <person name="Zong Z."/>
        </authorList>
    </citation>
    <scope>NUCLEOTIDE SEQUENCE [LARGE SCALE GENOMIC DNA]</scope>
    <source>
        <strain evidence="3">WCHAc010005</strain>
    </source>
</reference>
<accession>A0A3B7M128</accession>
<dbReference type="KEGG" id="achi:CDG60_06675"/>
<feature type="chain" id="PRO_5017580454" description="Porin" evidence="1">
    <location>
        <begin position="22"/>
        <end position="394"/>
    </location>
</feature>
<protein>
    <recommendedName>
        <fullName evidence="4">Porin</fullName>
    </recommendedName>
</protein>
<proteinExistence type="predicted"/>